<keyword evidence="5" id="KW-1185">Reference proteome</keyword>
<dbReference type="AlphaFoldDB" id="A0A4S4LHP8"/>
<evidence type="ECO:0000256" key="1">
    <source>
        <dbReference type="ARBA" id="ARBA00022729"/>
    </source>
</evidence>
<reference evidence="4 5" key="1">
    <citation type="submission" date="2019-02" db="EMBL/GenBank/DDBJ databases">
        <title>Genome sequencing of the rare red list fungi Phellinidium pouzarii.</title>
        <authorList>
            <person name="Buettner E."/>
            <person name="Kellner H."/>
        </authorList>
    </citation>
    <scope>NUCLEOTIDE SEQUENCE [LARGE SCALE GENOMIC DNA]</scope>
    <source>
        <strain evidence="4 5">DSM 108285</strain>
    </source>
</reference>
<comment type="caution">
    <text evidence="4">The sequence shown here is derived from an EMBL/GenBank/DDBJ whole genome shotgun (WGS) entry which is preliminary data.</text>
</comment>
<protein>
    <recommendedName>
        <fullName evidence="3">CBM1 domain-containing protein</fullName>
    </recommendedName>
</protein>
<feature type="chain" id="PRO_5020877795" description="CBM1 domain-containing protein" evidence="2">
    <location>
        <begin position="18"/>
        <end position="251"/>
    </location>
</feature>
<accession>A0A4S4LHP8</accession>
<dbReference type="Pfam" id="PF00734">
    <property type="entry name" value="CBM_1"/>
    <property type="match status" value="1"/>
</dbReference>
<dbReference type="SUPFAM" id="SSF57180">
    <property type="entry name" value="Cellulose-binding domain"/>
    <property type="match status" value="1"/>
</dbReference>
<feature type="domain" description="CBM1" evidence="3">
    <location>
        <begin position="19"/>
        <end position="55"/>
    </location>
</feature>
<dbReference type="InterPro" id="IPR000254">
    <property type="entry name" value="CBD"/>
</dbReference>
<dbReference type="GO" id="GO:0005975">
    <property type="term" value="P:carbohydrate metabolic process"/>
    <property type="evidence" value="ECO:0007669"/>
    <property type="project" value="InterPro"/>
</dbReference>
<evidence type="ECO:0000256" key="2">
    <source>
        <dbReference type="SAM" id="SignalP"/>
    </source>
</evidence>
<sequence>MLGKIVIAVAFLTGAAAQATAPEWGQCGGIGWTGATTCPSGWTCTVSSEYYSQCLQGTASSASSASSVTAPATSTASATSSVGGVSSVPSGTATAGPTGATLLSGNLWIRADEEPLFHQYLQSQVSGTPGPAIFGSYTTAAQFQLNDGQVEQQLADGSVLYLNVNITTASTATYLPTYFATTQEETGTWAFQGDGLIWTAASIPRQNSNAYLGCGTGFPVVNVNLGAYDYMTPAGCADETLNYYNGATAVD</sequence>
<keyword evidence="1 2" id="KW-0732">Signal</keyword>
<evidence type="ECO:0000313" key="4">
    <source>
        <dbReference type="EMBL" id="THH11429.1"/>
    </source>
</evidence>
<name>A0A4S4LHP8_9AGAM</name>
<dbReference type="OrthoDB" id="2119228at2759"/>
<gene>
    <name evidence="4" type="ORF">EW145_g654</name>
</gene>
<dbReference type="PROSITE" id="PS51164">
    <property type="entry name" value="CBM1_2"/>
    <property type="match status" value="1"/>
</dbReference>
<dbReference type="InterPro" id="IPR035971">
    <property type="entry name" value="CBD_sf"/>
</dbReference>
<dbReference type="GO" id="GO:0030248">
    <property type="term" value="F:cellulose binding"/>
    <property type="evidence" value="ECO:0007669"/>
    <property type="project" value="InterPro"/>
</dbReference>
<dbReference type="GO" id="GO:0005576">
    <property type="term" value="C:extracellular region"/>
    <property type="evidence" value="ECO:0007669"/>
    <property type="project" value="InterPro"/>
</dbReference>
<dbReference type="EMBL" id="SGPK01000014">
    <property type="protein sequence ID" value="THH11429.1"/>
    <property type="molecule type" value="Genomic_DNA"/>
</dbReference>
<dbReference type="PROSITE" id="PS00562">
    <property type="entry name" value="CBM1_1"/>
    <property type="match status" value="1"/>
</dbReference>
<proteinExistence type="predicted"/>
<evidence type="ECO:0000313" key="5">
    <source>
        <dbReference type="Proteomes" id="UP000308199"/>
    </source>
</evidence>
<feature type="signal peptide" evidence="2">
    <location>
        <begin position="1"/>
        <end position="17"/>
    </location>
</feature>
<evidence type="ECO:0000259" key="3">
    <source>
        <dbReference type="PROSITE" id="PS51164"/>
    </source>
</evidence>
<dbReference type="SMART" id="SM00236">
    <property type="entry name" value="fCBD"/>
    <property type="match status" value="1"/>
</dbReference>
<dbReference type="Proteomes" id="UP000308199">
    <property type="component" value="Unassembled WGS sequence"/>
</dbReference>
<organism evidence="4 5">
    <name type="scientific">Phellinidium pouzarii</name>
    <dbReference type="NCBI Taxonomy" id="167371"/>
    <lineage>
        <taxon>Eukaryota</taxon>
        <taxon>Fungi</taxon>
        <taxon>Dikarya</taxon>
        <taxon>Basidiomycota</taxon>
        <taxon>Agaricomycotina</taxon>
        <taxon>Agaricomycetes</taxon>
        <taxon>Hymenochaetales</taxon>
        <taxon>Hymenochaetaceae</taxon>
        <taxon>Phellinidium</taxon>
    </lineage>
</organism>